<gene>
    <name evidence="4" type="ORF">H8S65_18980</name>
</gene>
<evidence type="ECO:0000313" key="4">
    <source>
        <dbReference type="EMBL" id="MBC5634831.1"/>
    </source>
</evidence>
<name>A0ABR7DTM4_9BACT</name>
<feature type="signal peptide" evidence="2">
    <location>
        <begin position="1"/>
        <end position="19"/>
    </location>
</feature>
<evidence type="ECO:0000259" key="3">
    <source>
        <dbReference type="Pfam" id="PF07940"/>
    </source>
</evidence>
<sequence length="641" mass="73738">MKKVFYIILLLLCLGTVSAQDSLLENSVSKEELSSILAADEHWISYPSYQNREKWEHIATPEIRQNIISDGEKALSHIWKPDLATDYLAYKRTGEILTGRENHMALISLTLAELVEGKGRFMDAIINGAWFLCETSWVHSAHAYFQKDQSGLPDPDEPTVELVVADIGAQMAWTYHFFKEEFDKVSPLISKRIKKTVIERLIDPYFSRTDYWWMGLHGEKNVNNWNIWINYNVLQAVMLLDDDRRQKTEHVYQLMRSVDRYIDVQHEDGACEEGPTYWGHAGANLVKFLDLLYRITDGSINIFNREKIQNIGKYIYRVHIYNRYFVNFSDAGAVCNINSGAVYHYGKCIDDPVMTGFASDFARISNWATTLHRGSIFARVLDDIVMSKEILKGKGRDINFLSYYFKDSELCVARDGKKLNAGFFFAAHGSHNNVPHNHNDVGSCMLYYNGLPVLIDVGVGRYTRKTFSSERYSIWTMQSCYHNLPTINGNDQHNGEKFKATDVHFKDTKQNACFSADITNAYAAEANIKSWIRTYQLKRKKEFIISDSWSLNKTTGETVLNFMTACDIEEQDGSLFLKRDDMSIQIVYDKKQLSPTIETIKINDSSLLSSWTSGVLYRIRFFIINPQQKGKCKISLRPINQ</sequence>
<dbReference type="Gene3D" id="2.70.98.70">
    <property type="match status" value="1"/>
</dbReference>
<comment type="subcellular location">
    <subcellularLocation>
        <location evidence="1">Cell envelope</location>
    </subcellularLocation>
</comment>
<keyword evidence="2" id="KW-0732">Signal</keyword>
<feature type="domain" description="Heparinase II/III-like C-terminal" evidence="3">
    <location>
        <begin position="405"/>
        <end position="569"/>
    </location>
</feature>
<dbReference type="Gene3D" id="1.50.10.100">
    <property type="entry name" value="Chondroitin AC/alginate lyase"/>
    <property type="match status" value="1"/>
</dbReference>
<reference evidence="4 5" key="1">
    <citation type="submission" date="2020-08" db="EMBL/GenBank/DDBJ databases">
        <title>Genome public.</title>
        <authorList>
            <person name="Liu C."/>
            <person name="Sun Q."/>
        </authorList>
    </citation>
    <scope>NUCLEOTIDE SEQUENCE [LARGE SCALE GENOMIC DNA]</scope>
    <source>
        <strain evidence="4 5">NSJ-79</strain>
    </source>
</reference>
<dbReference type="SUPFAM" id="SSF48230">
    <property type="entry name" value="Chondroitin AC/alginate lyase"/>
    <property type="match status" value="1"/>
</dbReference>
<organism evidence="4 5">
    <name type="scientific">Parabacteroides hominis</name>
    <dbReference type="NCBI Taxonomy" id="2763057"/>
    <lineage>
        <taxon>Bacteria</taxon>
        <taxon>Pseudomonadati</taxon>
        <taxon>Bacteroidota</taxon>
        <taxon>Bacteroidia</taxon>
        <taxon>Bacteroidales</taxon>
        <taxon>Tannerellaceae</taxon>
        <taxon>Parabacteroides</taxon>
    </lineage>
</organism>
<dbReference type="Proteomes" id="UP000651475">
    <property type="component" value="Unassembled WGS sequence"/>
</dbReference>
<accession>A0ABR7DTM4</accession>
<evidence type="ECO:0000313" key="5">
    <source>
        <dbReference type="Proteomes" id="UP000651475"/>
    </source>
</evidence>
<dbReference type="InterPro" id="IPR008929">
    <property type="entry name" value="Chondroitin_lyas"/>
</dbReference>
<feature type="chain" id="PRO_5045046418" evidence="2">
    <location>
        <begin position="20"/>
        <end position="641"/>
    </location>
</feature>
<dbReference type="EMBL" id="JACOOJ010000051">
    <property type="protein sequence ID" value="MBC5634831.1"/>
    <property type="molecule type" value="Genomic_DNA"/>
</dbReference>
<dbReference type="Pfam" id="PF07940">
    <property type="entry name" value="Hepar_II_III_C"/>
    <property type="match status" value="1"/>
</dbReference>
<evidence type="ECO:0000256" key="2">
    <source>
        <dbReference type="SAM" id="SignalP"/>
    </source>
</evidence>
<comment type="caution">
    <text evidence="4">The sequence shown here is derived from an EMBL/GenBank/DDBJ whole genome shotgun (WGS) entry which is preliminary data.</text>
</comment>
<dbReference type="InterPro" id="IPR012480">
    <property type="entry name" value="Hepar_II_III_C"/>
</dbReference>
<proteinExistence type="predicted"/>
<keyword evidence="5" id="KW-1185">Reference proteome</keyword>
<dbReference type="RefSeq" id="WP_186931400.1">
    <property type="nucleotide sequence ID" value="NZ_JACOOJ010000051.1"/>
</dbReference>
<protein>
    <submittedName>
        <fullName evidence="4">Heparinase II/III family protein</fullName>
    </submittedName>
</protein>
<evidence type="ECO:0000256" key="1">
    <source>
        <dbReference type="ARBA" id="ARBA00004196"/>
    </source>
</evidence>